<protein>
    <recommendedName>
        <fullName evidence="12">Cytochrome b561 domain-containing protein</fullName>
    </recommendedName>
</protein>
<feature type="transmembrane region" description="Helical" evidence="11">
    <location>
        <begin position="90"/>
        <end position="109"/>
    </location>
</feature>
<dbReference type="InterPro" id="IPR006593">
    <property type="entry name" value="Cyt_b561/ferric_Rdtase_TM"/>
</dbReference>
<evidence type="ECO:0000313" key="13">
    <source>
        <dbReference type="EMBL" id="KAB2613289.1"/>
    </source>
</evidence>
<evidence type="ECO:0000256" key="10">
    <source>
        <dbReference type="ARBA" id="ARBA00023136"/>
    </source>
</evidence>
<dbReference type="AlphaFoldDB" id="A0A5N5GCU0"/>
<dbReference type="GO" id="GO:0016020">
    <property type="term" value="C:membrane"/>
    <property type="evidence" value="ECO:0007669"/>
    <property type="project" value="UniProtKB-SubCell"/>
</dbReference>
<comment type="subcellular location">
    <subcellularLocation>
        <location evidence="2">Membrane</location>
        <topology evidence="2">Multi-pass membrane protein</topology>
    </subcellularLocation>
</comment>
<name>A0A5N5GCU0_9ROSA</name>
<evidence type="ECO:0000256" key="9">
    <source>
        <dbReference type="ARBA" id="ARBA00023004"/>
    </source>
</evidence>
<accession>A0A5N5GCU0</accession>
<comment type="caution">
    <text evidence="13">The sequence shown here is derived from an EMBL/GenBank/DDBJ whole genome shotgun (WGS) entry which is preliminary data.</text>
</comment>
<sequence>MPYCLQLTSRALSQIYIIKLRVCFFIYHRESKMKFLQKLGFFCIRSSLLLFLVSPLVSSSQEHMKGGGSNKDNIHKMSHNLSFEIRLHGFLLWASMGFLMPVGILAIRMSQREECGRRLRIIFYVHGFSEMLSILLATAAAVMSFRNFNNSFNNKHQRVGLGLYGLIWLQALMGFIRPQRGSKGRSVWFSVHWILGTAVSLLGILNIYTGLQAYHEKTSKGIKLWTIIFTAQVSFMTFFYLFQDKWWYIQKQGVLLGHEPVRPTADQVLLPIEKQKQAVTDSC</sequence>
<evidence type="ECO:0000256" key="11">
    <source>
        <dbReference type="SAM" id="Phobius"/>
    </source>
</evidence>
<keyword evidence="10 11" id="KW-0472">Membrane</keyword>
<feature type="transmembrane region" description="Helical" evidence="11">
    <location>
        <begin position="222"/>
        <end position="242"/>
    </location>
</feature>
<dbReference type="CDD" id="cd08760">
    <property type="entry name" value="Cyt_b561_FRRS1_like"/>
    <property type="match status" value="1"/>
</dbReference>
<reference evidence="14" key="2">
    <citation type="submission" date="2019-10" db="EMBL/GenBank/DDBJ databases">
        <title>A de novo genome assembly of a pear dwarfing rootstock.</title>
        <authorList>
            <person name="Wang F."/>
            <person name="Wang J."/>
            <person name="Li S."/>
            <person name="Zhang Y."/>
            <person name="Fang M."/>
            <person name="Ma L."/>
            <person name="Zhao Y."/>
            <person name="Jiang S."/>
        </authorList>
    </citation>
    <scope>NUCLEOTIDE SEQUENCE [LARGE SCALE GENOMIC DNA]</scope>
</reference>
<keyword evidence="14" id="KW-1185">Reference proteome</keyword>
<evidence type="ECO:0000256" key="2">
    <source>
        <dbReference type="ARBA" id="ARBA00004141"/>
    </source>
</evidence>
<evidence type="ECO:0000259" key="12">
    <source>
        <dbReference type="PROSITE" id="PS50939"/>
    </source>
</evidence>
<keyword evidence="3" id="KW-0813">Transport</keyword>
<dbReference type="GO" id="GO:0046872">
    <property type="term" value="F:metal ion binding"/>
    <property type="evidence" value="ECO:0007669"/>
    <property type="project" value="UniProtKB-KW"/>
</dbReference>
<organism evidence="13 14">
    <name type="scientific">Pyrus ussuriensis x Pyrus communis</name>
    <dbReference type="NCBI Taxonomy" id="2448454"/>
    <lineage>
        <taxon>Eukaryota</taxon>
        <taxon>Viridiplantae</taxon>
        <taxon>Streptophyta</taxon>
        <taxon>Embryophyta</taxon>
        <taxon>Tracheophyta</taxon>
        <taxon>Spermatophyta</taxon>
        <taxon>Magnoliopsida</taxon>
        <taxon>eudicotyledons</taxon>
        <taxon>Gunneridae</taxon>
        <taxon>Pentapetalae</taxon>
        <taxon>rosids</taxon>
        <taxon>fabids</taxon>
        <taxon>Rosales</taxon>
        <taxon>Rosaceae</taxon>
        <taxon>Amygdaloideae</taxon>
        <taxon>Maleae</taxon>
        <taxon>Pyrus</taxon>
    </lineage>
</organism>
<dbReference type="Proteomes" id="UP000327157">
    <property type="component" value="Chromosome 9"/>
</dbReference>
<dbReference type="OrthoDB" id="19261at2759"/>
<dbReference type="GO" id="GO:0140575">
    <property type="term" value="F:transmembrane monodehydroascorbate reductase activity"/>
    <property type="evidence" value="ECO:0007669"/>
    <property type="project" value="InterPro"/>
</dbReference>
<dbReference type="EMBL" id="SMOL01000458">
    <property type="protein sequence ID" value="KAB2613289.1"/>
    <property type="molecule type" value="Genomic_DNA"/>
</dbReference>
<feature type="transmembrane region" description="Helical" evidence="11">
    <location>
        <begin position="188"/>
        <end position="210"/>
    </location>
</feature>
<dbReference type="PROSITE" id="PS50939">
    <property type="entry name" value="CYTOCHROME_B561"/>
    <property type="match status" value="1"/>
</dbReference>
<dbReference type="Pfam" id="PF03188">
    <property type="entry name" value="Cytochrom_B561"/>
    <property type="match status" value="1"/>
</dbReference>
<keyword evidence="8 11" id="KW-1133">Transmembrane helix</keyword>
<feature type="transmembrane region" description="Helical" evidence="11">
    <location>
        <begin position="39"/>
        <end position="57"/>
    </location>
</feature>
<dbReference type="PANTHER" id="PTHR15422">
    <property type="entry name" value="OS05G0565100 PROTEIN"/>
    <property type="match status" value="1"/>
</dbReference>
<evidence type="ECO:0000256" key="7">
    <source>
        <dbReference type="ARBA" id="ARBA00022982"/>
    </source>
</evidence>
<evidence type="ECO:0000256" key="6">
    <source>
        <dbReference type="ARBA" id="ARBA00022723"/>
    </source>
</evidence>
<keyword evidence="9" id="KW-0408">Iron</keyword>
<keyword evidence="5 11" id="KW-0812">Transmembrane</keyword>
<gene>
    <name evidence="13" type="ORF">D8674_035605</name>
</gene>
<dbReference type="PANTHER" id="PTHR15422:SF24">
    <property type="entry name" value="DOMON RELATED DOMAIN-CONTAINING PROTEIN"/>
    <property type="match status" value="1"/>
</dbReference>
<keyword evidence="6" id="KW-0479">Metal-binding</keyword>
<feature type="domain" description="Cytochrome b561" evidence="12">
    <location>
        <begin position="45"/>
        <end position="250"/>
    </location>
</feature>
<feature type="transmembrane region" description="Helical" evidence="11">
    <location>
        <begin position="157"/>
        <end position="176"/>
    </location>
</feature>
<dbReference type="InterPro" id="IPR045150">
    <property type="entry name" value="CYB561D1/2"/>
</dbReference>
<reference evidence="13 14" key="3">
    <citation type="submission" date="2019-11" db="EMBL/GenBank/DDBJ databases">
        <title>A de novo genome assembly of a pear dwarfing rootstock.</title>
        <authorList>
            <person name="Wang F."/>
            <person name="Wang J."/>
            <person name="Li S."/>
            <person name="Zhang Y."/>
            <person name="Fang M."/>
            <person name="Ma L."/>
            <person name="Zhao Y."/>
            <person name="Jiang S."/>
        </authorList>
    </citation>
    <scope>NUCLEOTIDE SEQUENCE [LARGE SCALE GENOMIC DNA]</scope>
    <source>
        <strain evidence="13">S2</strain>
        <tissue evidence="13">Leaf</tissue>
    </source>
</reference>
<comment type="cofactor">
    <cofactor evidence="1">
        <name>heme b</name>
        <dbReference type="ChEBI" id="CHEBI:60344"/>
    </cofactor>
</comment>
<reference evidence="13 14" key="1">
    <citation type="submission" date="2019-09" db="EMBL/GenBank/DDBJ databases">
        <authorList>
            <person name="Ou C."/>
        </authorList>
    </citation>
    <scope>NUCLEOTIDE SEQUENCE [LARGE SCALE GENOMIC DNA]</scope>
    <source>
        <strain evidence="13">S2</strain>
        <tissue evidence="13">Leaf</tissue>
    </source>
</reference>
<evidence type="ECO:0000313" key="14">
    <source>
        <dbReference type="Proteomes" id="UP000327157"/>
    </source>
</evidence>
<evidence type="ECO:0000256" key="8">
    <source>
        <dbReference type="ARBA" id="ARBA00022989"/>
    </source>
</evidence>
<dbReference type="SMART" id="SM00665">
    <property type="entry name" value="B561"/>
    <property type="match status" value="1"/>
</dbReference>
<evidence type="ECO:0000256" key="1">
    <source>
        <dbReference type="ARBA" id="ARBA00001970"/>
    </source>
</evidence>
<proteinExistence type="predicted"/>
<evidence type="ECO:0000256" key="3">
    <source>
        <dbReference type="ARBA" id="ARBA00022448"/>
    </source>
</evidence>
<keyword evidence="7" id="KW-0249">Electron transport</keyword>
<keyword evidence="4" id="KW-0349">Heme</keyword>
<evidence type="ECO:0000256" key="5">
    <source>
        <dbReference type="ARBA" id="ARBA00022692"/>
    </source>
</evidence>
<evidence type="ECO:0000256" key="4">
    <source>
        <dbReference type="ARBA" id="ARBA00022617"/>
    </source>
</evidence>
<dbReference type="Gene3D" id="1.20.120.1770">
    <property type="match status" value="1"/>
</dbReference>
<dbReference type="GO" id="GO:0020037">
    <property type="term" value="F:heme binding"/>
    <property type="evidence" value="ECO:0007669"/>
    <property type="project" value="TreeGrafter"/>
</dbReference>
<feature type="transmembrane region" description="Helical" evidence="11">
    <location>
        <begin position="121"/>
        <end position="145"/>
    </location>
</feature>